<accession>A0A7K3LTG8</accession>
<evidence type="ECO:0000313" key="1">
    <source>
        <dbReference type="EMBL" id="NDK91575.1"/>
    </source>
</evidence>
<gene>
    <name evidence="1" type="ORF">GYA93_18620</name>
</gene>
<dbReference type="Proteomes" id="UP000466307">
    <property type="component" value="Unassembled WGS sequence"/>
</dbReference>
<keyword evidence="2" id="KW-1185">Reference proteome</keyword>
<comment type="caution">
    <text evidence="1">The sequence shown here is derived from an EMBL/GenBank/DDBJ whole genome shotgun (WGS) entry which is preliminary data.</text>
</comment>
<dbReference type="Pfam" id="PF14081">
    <property type="entry name" value="DUF4262"/>
    <property type="match status" value="1"/>
</dbReference>
<evidence type="ECO:0000313" key="2">
    <source>
        <dbReference type="Proteomes" id="UP000466307"/>
    </source>
</evidence>
<reference evidence="1 2" key="1">
    <citation type="submission" date="2020-01" db="EMBL/GenBank/DDBJ databases">
        <title>Investigation of new actinobacteria for the biodesulphurisation of diesel fuel.</title>
        <authorList>
            <person name="Athi Narayanan S.M."/>
        </authorList>
    </citation>
    <scope>NUCLEOTIDE SEQUENCE [LARGE SCALE GENOMIC DNA]</scope>
    <source>
        <strain evidence="1 2">213E</strain>
    </source>
</reference>
<dbReference type="InterPro" id="IPR025358">
    <property type="entry name" value="DUF4262"/>
</dbReference>
<dbReference type="AlphaFoldDB" id="A0A7K3LTG8"/>
<dbReference type="RefSeq" id="WP_020790434.1">
    <property type="nucleotide sequence ID" value="NZ_JAADZU010000073.1"/>
</dbReference>
<protein>
    <submittedName>
        <fullName evidence="1">DUF4262 domain-containing protein</fullName>
    </submittedName>
</protein>
<dbReference type="EMBL" id="JAADZU010000073">
    <property type="protein sequence ID" value="NDK91575.1"/>
    <property type="molecule type" value="Genomic_DNA"/>
</dbReference>
<organism evidence="1 2">
    <name type="scientific">Gordonia desulfuricans</name>
    <dbReference type="NCBI Taxonomy" id="89051"/>
    <lineage>
        <taxon>Bacteria</taxon>
        <taxon>Bacillati</taxon>
        <taxon>Actinomycetota</taxon>
        <taxon>Actinomycetes</taxon>
        <taxon>Mycobacteriales</taxon>
        <taxon>Gordoniaceae</taxon>
        <taxon>Gordonia</taxon>
    </lineage>
</organism>
<name>A0A7K3LTG8_9ACTN</name>
<proteinExistence type="predicted"/>
<sequence>MADHAAAIAGLPRWHPDPLVRGTIDTIRRAGWAVTAVGDACTCGRADCVPPLCAFAYTSGLGLHDIPELVVYGLDSRTATVVLNTLGHLLHRHDGKALVDREVAIDLTGTFDAPIRLIEVVDKSDLLISNELFPDLPALQVVWADELGTFPWEAGYTLRPMQQPVKGVPRADGGFVRGQRTVLGANRAQRRAARRRTPRE</sequence>